<name>A0A1H9JE43_9BURK</name>
<evidence type="ECO:0000313" key="2">
    <source>
        <dbReference type="Proteomes" id="UP000199766"/>
    </source>
</evidence>
<proteinExistence type="predicted"/>
<dbReference type="Proteomes" id="UP000199766">
    <property type="component" value="Unassembled WGS sequence"/>
</dbReference>
<sequence length="136" mass="15024">MPQRNPHAMRVQRLLEHIASRAPYGCRLPELAEVVFGFSHYFSDGALNGLVESLNGLAREGRLTVRGDGLTRCWYSATQQEALPAAIVPPRQVQVMAGHYAPDSWQPARAGAQEHLGAPSRRGDERLAYRGSYVRG</sequence>
<accession>A0A1H9JE43</accession>
<protein>
    <submittedName>
        <fullName evidence="1">Uncharacterized protein</fullName>
    </submittedName>
</protein>
<keyword evidence="2" id="KW-1185">Reference proteome</keyword>
<organism evidence="1 2">
    <name type="scientific">Giesbergeria anulus</name>
    <dbReference type="NCBI Taxonomy" id="180197"/>
    <lineage>
        <taxon>Bacteria</taxon>
        <taxon>Pseudomonadati</taxon>
        <taxon>Pseudomonadota</taxon>
        <taxon>Betaproteobacteria</taxon>
        <taxon>Burkholderiales</taxon>
        <taxon>Comamonadaceae</taxon>
        <taxon>Giesbergeria</taxon>
    </lineage>
</organism>
<dbReference type="EMBL" id="FOGD01000002">
    <property type="protein sequence ID" value="SEQ85043.1"/>
    <property type="molecule type" value="Genomic_DNA"/>
</dbReference>
<dbReference type="STRING" id="180197.SAMN02982919_01370"/>
<dbReference type="AlphaFoldDB" id="A0A1H9JE43"/>
<evidence type="ECO:0000313" key="1">
    <source>
        <dbReference type="EMBL" id="SEQ85043.1"/>
    </source>
</evidence>
<gene>
    <name evidence="1" type="ORF">SAMN02982919_01370</name>
</gene>
<reference evidence="1 2" key="1">
    <citation type="submission" date="2016-10" db="EMBL/GenBank/DDBJ databases">
        <authorList>
            <person name="de Groot N.N."/>
        </authorList>
    </citation>
    <scope>NUCLEOTIDE SEQUENCE [LARGE SCALE GENOMIC DNA]</scope>
    <source>
        <strain evidence="1 2">ATCC 35958</strain>
    </source>
</reference>